<keyword evidence="3" id="KW-1185">Reference proteome</keyword>
<dbReference type="GO" id="GO:0008168">
    <property type="term" value="F:methyltransferase activity"/>
    <property type="evidence" value="ECO:0007669"/>
    <property type="project" value="UniProtKB-KW"/>
</dbReference>
<evidence type="ECO:0000313" key="3">
    <source>
        <dbReference type="Proteomes" id="UP001227101"/>
    </source>
</evidence>
<dbReference type="EMBL" id="CP127173">
    <property type="protein sequence ID" value="WIV60681.1"/>
    <property type="molecule type" value="Genomic_DNA"/>
</dbReference>
<proteinExistence type="predicted"/>
<dbReference type="RefSeq" id="WP_285458281.1">
    <property type="nucleotide sequence ID" value="NZ_CP127173.1"/>
</dbReference>
<dbReference type="Proteomes" id="UP001227101">
    <property type="component" value="Chromosome"/>
</dbReference>
<accession>A0ABY8XYE9</accession>
<reference evidence="2 3" key="1">
    <citation type="submission" date="2023-06" db="EMBL/GenBank/DDBJ databases">
        <authorList>
            <person name="Oyuntsetseg B."/>
            <person name="Kim S.B."/>
        </authorList>
    </citation>
    <scope>NUCLEOTIDE SEQUENCE [LARGE SCALE GENOMIC DNA]</scope>
    <source>
        <strain evidence="2 3">2-2</strain>
    </source>
</reference>
<protein>
    <submittedName>
        <fullName evidence="2">SAM-dependent methyltransferase</fullName>
        <ecNumber evidence="2">2.1.1.-</ecNumber>
    </submittedName>
</protein>
<dbReference type="InterPro" id="IPR006764">
    <property type="entry name" value="SAM_dep_MeTrfase_SAV2177_type"/>
</dbReference>
<organism evidence="2 3">
    <name type="scientific">Amycolatopsis nalaikhensis</name>
    <dbReference type="NCBI Taxonomy" id="715472"/>
    <lineage>
        <taxon>Bacteria</taxon>
        <taxon>Bacillati</taxon>
        <taxon>Actinomycetota</taxon>
        <taxon>Actinomycetes</taxon>
        <taxon>Pseudonocardiales</taxon>
        <taxon>Pseudonocardiaceae</taxon>
        <taxon>Amycolatopsis</taxon>
    </lineage>
</organism>
<keyword evidence="2" id="KW-0808">Transferase</keyword>
<sequence>MPPLTTATPGHQGAQHDQRVHVDIESPRRDAVADYLLDGSLNTAVDRDFADRLLAEHPQLPRVARSVATWDRSAAETMLDRGLRHVLLLGTGGLPLWAHSSTLTDLHDAGARIVVIEHDPITRGLHDCIDRGAAAGRGHVLCLPADHHRDLAATPAVADLLASGAPLGILATGLLRPAGIRLAAILTLLEGAPSGSLAAITQLTAHGADDLDDADASDPAASPLAARFATAGIPIAIEDRLAADQLLADVADVTTHPLTPATLDQDAPGTVVRTVLVGCRPLRTASTALRPGGEQPRDIHGRGNRR</sequence>
<dbReference type="EC" id="2.1.1.-" evidence="2"/>
<gene>
    <name evidence="2" type="ORF">QP939_19745</name>
</gene>
<evidence type="ECO:0000256" key="1">
    <source>
        <dbReference type="SAM" id="MobiDB-lite"/>
    </source>
</evidence>
<dbReference type="InterPro" id="IPR029063">
    <property type="entry name" value="SAM-dependent_MTases_sf"/>
</dbReference>
<name>A0ABY8XYE9_9PSEU</name>
<feature type="compositionally biased region" description="Basic and acidic residues" evidence="1">
    <location>
        <begin position="295"/>
        <end position="306"/>
    </location>
</feature>
<dbReference type="GO" id="GO:0032259">
    <property type="term" value="P:methylation"/>
    <property type="evidence" value="ECO:0007669"/>
    <property type="project" value="UniProtKB-KW"/>
</dbReference>
<dbReference type="Pfam" id="PF04672">
    <property type="entry name" value="Methyltransf_19"/>
    <property type="match status" value="1"/>
</dbReference>
<keyword evidence="2" id="KW-0489">Methyltransferase</keyword>
<evidence type="ECO:0000313" key="2">
    <source>
        <dbReference type="EMBL" id="WIV60681.1"/>
    </source>
</evidence>
<feature type="region of interest" description="Disordered" evidence="1">
    <location>
        <begin position="286"/>
        <end position="306"/>
    </location>
</feature>
<dbReference type="Gene3D" id="3.40.50.150">
    <property type="entry name" value="Vaccinia Virus protein VP39"/>
    <property type="match status" value="1"/>
</dbReference>